<reference evidence="2" key="1">
    <citation type="submission" date="2023-06" db="EMBL/GenBank/DDBJ databases">
        <title>Genome-scale phylogeny and comparative genomics of the fungal order Sordariales.</title>
        <authorList>
            <consortium name="Lawrence Berkeley National Laboratory"/>
            <person name="Hensen N."/>
            <person name="Bonometti L."/>
            <person name="Westerberg I."/>
            <person name="Brannstrom I.O."/>
            <person name="Guillou S."/>
            <person name="Cros-Aarteil S."/>
            <person name="Calhoun S."/>
            <person name="Haridas S."/>
            <person name="Kuo A."/>
            <person name="Mondo S."/>
            <person name="Pangilinan J."/>
            <person name="Riley R."/>
            <person name="LaButti K."/>
            <person name="Andreopoulos B."/>
            <person name="Lipzen A."/>
            <person name="Chen C."/>
            <person name="Yanf M."/>
            <person name="Daum C."/>
            <person name="Ng V."/>
            <person name="Clum A."/>
            <person name="Steindorff A."/>
            <person name="Ohm R."/>
            <person name="Martin F."/>
            <person name="Silar P."/>
            <person name="Natvig D."/>
            <person name="Lalanne C."/>
            <person name="Gautier V."/>
            <person name="Ament-velasquez S.L."/>
            <person name="Kruys A."/>
            <person name="Hutchinson M.I."/>
            <person name="Powell A.J."/>
            <person name="Barry K."/>
            <person name="Miller A.N."/>
            <person name="Grigoriev I.V."/>
            <person name="Debuchy R."/>
            <person name="Gladieux P."/>
            <person name="Thoren M.H."/>
            <person name="Johannesson H."/>
        </authorList>
    </citation>
    <scope>NUCLEOTIDE SEQUENCE</scope>
    <source>
        <strain evidence="2">SMH3391-2</strain>
    </source>
</reference>
<dbReference type="InterPro" id="IPR029063">
    <property type="entry name" value="SAM-dependent_MTases_sf"/>
</dbReference>
<dbReference type="EMBL" id="JAULSR010000007">
    <property type="protein sequence ID" value="KAK0615235.1"/>
    <property type="molecule type" value="Genomic_DNA"/>
</dbReference>
<dbReference type="CDD" id="cd02440">
    <property type="entry name" value="AdoMet_MTases"/>
    <property type="match status" value="1"/>
</dbReference>
<evidence type="ECO:0000259" key="1">
    <source>
        <dbReference type="Pfam" id="PF13847"/>
    </source>
</evidence>
<dbReference type="InterPro" id="IPR025714">
    <property type="entry name" value="Methyltranfer_dom"/>
</dbReference>
<dbReference type="Proteomes" id="UP001174934">
    <property type="component" value="Unassembled WGS sequence"/>
</dbReference>
<keyword evidence="3" id="KW-1185">Reference proteome</keyword>
<sequence>MSTKERDAKIDTLIASFLVYNKEFEDQVFRPRFKQRLGVTDAWAIEKSSRVLDIGCGQGESALTIALELGPAGHVTAIDTSPPDYGTPHTVEQSHAYISKSPLGSMIDFRLTSASSFLNTTTTPKFDAATLCHSAWYFPTPDALAALFPTLASAAIPTIYIAEYNLQSVSMPSQIPHQVAALAQAMYHRYVAAVSELLPLNIRVAPNIDTITEAAGAAGYHVARSGIITPDLDYHEGKFETEYVAGDRFTARVKEKSLPVEQEAEILARAADTKRAVDDLARNGGGPLRSMDVWWAEFRRKM</sequence>
<dbReference type="SUPFAM" id="SSF53335">
    <property type="entry name" value="S-adenosyl-L-methionine-dependent methyltransferases"/>
    <property type="match status" value="1"/>
</dbReference>
<proteinExistence type="predicted"/>
<comment type="caution">
    <text evidence="2">The sequence shown here is derived from an EMBL/GenBank/DDBJ whole genome shotgun (WGS) entry which is preliminary data.</text>
</comment>
<accession>A0AA39WGZ8</accession>
<evidence type="ECO:0000313" key="2">
    <source>
        <dbReference type="EMBL" id="KAK0615235.1"/>
    </source>
</evidence>
<gene>
    <name evidence="2" type="ORF">B0T17DRAFT_541429</name>
</gene>
<feature type="domain" description="Methyltransferase" evidence="1">
    <location>
        <begin position="46"/>
        <end position="82"/>
    </location>
</feature>
<evidence type="ECO:0000313" key="3">
    <source>
        <dbReference type="Proteomes" id="UP001174934"/>
    </source>
</evidence>
<protein>
    <recommendedName>
        <fullName evidence="1">Methyltransferase domain-containing protein</fullName>
    </recommendedName>
</protein>
<dbReference type="AlphaFoldDB" id="A0AA39WGZ8"/>
<dbReference type="Gene3D" id="3.40.50.150">
    <property type="entry name" value="Vaccinia Virus protein VP39"/>
    <property type="match status" value="1"/>
</dbReference>
<organism evidence="2 3">
    <name type="scientific">Bombardia bombarda</name>
    <dbReference type="NCBI Taxonomy" id="252184"/>
    <lineage>
        <taxon>Eukaryota</taxon>
        <taxon>Fungi</taxon>
        <taxon>Dikarya</taxon>
        <taxon>Ascomycota</taxon>
        <taxon>Pezizomycotina</taxon>
        <taxon>Sordariomycetes</taxon>
        <taxon>Sordariomycetidae</taxon>
        <taxon>Sordariales</taxon>
        <taxon>Lasiosphaeriaceae</taxon>
        <taxon>Bombardia</taxon>
    </lineage>
</organism>
<name>A0AA39WGZ8_9PEZI</name>
<dbReference type="Pfam" id="PF13847">
    <property type="entry name" value="Methyltransf_31"/>
    <property type="match status" value="1"/>
</dbReference>